<organism evidence="1 2">
    <name type="scientific">Nelumbo nucifera</name>
    <name type="common">Sacred lotus</name>
    <dbReference type="NCBI Taxonomy" id="4432"/>
    <lineage>
        <taxon>Eukaryota</taxon>
        <taxon>Viridiplantae</taxon>
        <taxon>Streptophyta</taxon>
        <taxon>Embryophyta</taxon>
        <taxon>Tracheophyta</taxon>
        <taxon>Spermatophyta</taxon>
        <taxon>Magnoliopsida</taxon>
        <taxon>Proteales</taxon>
        <taxon>Nelumbonaceae</taxon>
        <taxon>Nelumbo</taxon>
    </lineage>
</organism>
<keyword evidence="2" id="KW-1185">Reference proteome</keyword>
<dbReference type="AlphaFoldDB" id="A0A822ZJX0"/>
<gene>
    <name evidence="1" type="ORF">HUJ06_001536</name>
</gene>
<protein>
    <submittedName>
        <fullName evidence="1">Uncharacterized protein</fullName>
    </submittedName>
</protein>
<name>A0A822ZJX0_NELNU</name>
<evidence type="ECO:0000313" key="1">
    <source>
        <dbReference type="EMBL" id="DAD43306.1"/>
    </source>
</evidence>
<dbReference type="EMBL" id="DUZY01000006">
    <property type="protein sequence ID" value="DAD43306.1"/>
    <property type="molecule type" value="Genomic_DNA"/>
</dbReference>
<accession>A0A822ZJX0</accession>
<comment type="caution">
    <text evidence="1">The sequence shown here is derived from an EMBL/GenBank/DDBJ whole genome shotgun (WGS) entry which is preliminary data.</text>
</comment>
<evidence type="ECO:0000313" key="2">
    <source>
        <dbReference type="Proteomes" id="UP000607653"/>
    </source>
</evidence>
<dbReference type="Proteomes" id="UP000607653">
    <property type="component" value="Unassembled WGS sequence"/>
</dbReference>
<proteinExistence type="predicted"/>
<reference evidence="1 2" key="1">
    <citation type="journal article" date="2020" name="Mol. Biol. Evol.">
        <title>Distinct Expression and Methylation Patterns for Genes with Different Fates following a Single Whole-Genome Duplication in Flowering Plants.</title>
        <authorList>
            <person name="Shi T."/>
            <person name="Rahmani R.S."/>
            <person name="Gugger P.F."/>
            <person name="Wang M."/>
            <person name="Li H."/>
            <person name="Zhang Y."/>
            <person name="Li Z."/>
            <person name="Wang Q."/>
            <person name="Van de Peer Y."/>
            <person name="Marchal K."/>
            <person name="Chen J."/>
        </authorList>
    </citation>
    <scope>NUCLEOTIDE SEQUENCE [LARGE SCALE GENOMIC DNA]</scope>
    <source>
        <tissue evidence="1">Leaf</tissue>
    </source>
</reference>
<sequence>MATVVILRQPPSRFHLRGHVLAFNRYVVALCHLCGRGDSSSTCQPLASGTLAPGANMSCSVGVTSHVPFSGWGALAAFRGLRRSVSLALCFSFFLSGPHRFLDFLTTAHIRTSNSLVRLLRLRE</sequence>